<feature type="domain" description="ABC transmembrane type-1" evidence="11">
    <location>
        <begin position="190"/>
        <end position="469"/>
    </location>
</feature>
<dbReference type="Pfam" id="PF03412">
    <property type="entry name" value="Peptidase_C39"/>
    <property type="match status" value="1"/>
</dbReference>
<evidence type="ECO:0000259" key="11">
    <source>
        <dbReference type="PROSITE" id="PS50929"/>
    </source>
</evidence>
<dbReference type="Proteomes" id="UP000237968">
    <property type="component" value="Unassembled WGS sequence"/>
</dbReference>
<evidence type="ECO:0000313" key="13">
    <source>
        <dbReference type="EMBL" id="PRQ04234.1"/>
    </source>
</evidence>
<accession>A0A2S9YGJ9</accession>
<dbReference type="InterPro" id="IPR027417">
    <property type="entry name" value="P-loop_NTPase"/>
</dbReference>
<dbReference type="PANTHER" id="PTHR24221">
    <property type="entry name" value="ATP-BINDING CASSETTE SUB-FAMILY B"/>
    <property type="match status" value="1"/>
</dbReference>
<dbReference type="FunFam" id="3.40.50.300:FF:000299">
    <property type="entry name" value="ABC transporter ATP-binding protein/permease"/>
    <property type="match status" value="1"/>
</dbReference>
<evidence type="ECO:0000256" key="4">
    <source>
        <dbReference type="ARBA" id="ARBA00022692"/>
    </source>
</evidence>
<dbReference type="Gene3D" id="3.40.50.300">
    <property type="entry name" value="P-loop containing nucleotide triphosphate hydrolases"/>
    <property type="match status" value="1"/>
</dbReference>
<keyword evidence="3" id="KW-1003">Cell membrane</keyword>
<evidence type="ECO:0000256" key="9">
    <source>
        <dbReference type="SAM" id="Phobius"/>
    </source>
</evidence>
<feature type="transmembrane region" description="Helical" evidence="9">
    <location>
        <begin position="328"/>
        <end position="344"/>
    </location>
</feature>
<dbReference type="Gene3D" id="3.90.70.10">
    <property type="entry name" value="Cysteine proteinases"/>
    <property type="match status" value="1"/>
</dbReference>
<dbReference type="Pfam" id="PF00664">
    <property type="entry name" value="ABC_membrane"/>
    <property type="match status" value="1"/>
</dbReference>
<keyword evidence="8 9" id="KW-0472">Membrane</keyword>
<evidence type="ECO:0000256" key="7">
    <source>
        <dbReference type="ARBA" id="ARBA00022989"/>
    </source>
</evidence>
<dbReference type="PANTHER" id="PTHR24221:SF606">
    <property type="entry name" value="COLICIN V SECRETION-PROCESSING ATP-BINDING PROTEIN"/>
    <property type="match status" value="1"/>
</dbReference>
<dbReference type="GO" id="GO:0016887">
    <property type="term" value="F:ATP hydrolysis activity"/>
    <property type="evidence" value="ECO:0007669"/>
    <property type="project" value="InterPro"/>
</dbReference>
<reference evidence="13 14" key="1">
    <citation type="submission" date="2018-03" db="EMBL/GenBank/DDBJ databases">
        <title>Draft Genome Sequences of the Obligatory Marine Myxobacteria Enhygromyxa salina SWB005.</title>
        <authorList>
            <person name="Poehlein A."/>
            <person name="Moghaddam J.A."/>
            <person name="Harms H."/>
            <person name="Alanjari M."/>
            <person name="Koenig G.M."/>
            <person name="Daniel R."/>
            <person name="Schaeberle T.F."/>
        </authorList>
    </citation>
    <scope>NUCLEOTIDE SEQUENCE [LARGE SCALE GENOMIC DNA]</scope>
    <source>
        <strain evidence="13 14">SWB005</strain>
    </source>
</reference>
<dbReference type="GO" id="GO:0005886">
    <property type="term" value="C:plasma membrane"/>
    <property type="evidence" value="ECO:0007669"/>
    <property type="project" value="UniProtKB-SubCell"/>
</dbReference>
<dbReference type="Gene3D" id="1.20.1560.10">
    <property type="entry name" value="ABC transporter type 1, transmembrane domain"/>
    <property type="match status" value="1"/>
</dbReference>
<dbReference type="RefSeq" id="WP_106390390.1">
    <property type="nucleotide sequence ID" value="NZ_PVNK01000049.1"/>
</dbReference>
<comment type="caution">
    <text evidence="13">The sequence shown here is derived from an EMBL/GenBank/DDBJ whole genome shotgun (WGS) entry which is preliminary data.</text>
</comment>
<name>A0A2S9YGJ9_9BACT</name>
<dbReference type="SUPFAM" id="SSF90123">
    <property type="entry name" value="ABC transporter transmembrane region"/>
    <property type="match status" value="1"/>
</dbReference>
<keyword evidence="6 13" id="KW-0067">ATP-binding</keyword>
<dbReference type="InterPro" id="IPR005074">
    <property type="entry name" value="Peptidase_C39"/>
</dbReference>
<keyword evidence="4 9" id="KW-0812">Transmembrane</keyword>
<sequence length="751" mass="82703">MADHDLDLDLGRDLGSRFPALARLSRGPRTRRVPVILQHEWAECGAASLAMAMSYHGREIALDEVRRELGVGRDGLDAASIVTGAERFGMRARGIRVELEDLPCLPRGAILHWEFNHFVVFERVTRTHVEYVDPASGRQRVTLDRFSRSFTGVAVCVEPGADFEPTKLREKRYALYLQHLYGQRQLISRVVVSSVMLRLLALSLPILTALLVDHVVPRSDHHLLAVIAVGLGGAVVFHVLSNLTRAHLLLQLRTNLDVRLTLGFLEHLVDLPYAFFQRRSAGDLMMRVSSNTNIRETLTNNTLSALLDGSLVIIYLALIFWLSPTLGALTLVLGIAQVIVFMLSRRRVLDLMRENLEAQAQAQNYLVQILGGIETLKLAGAEGRAVERWSNRFVDQLNVSLDTGRLQASIDAAMAALSVTSPFLILCVGAHFVMQGELSLGQMLALNALAAGFLTPLASLVSSALQLQRLGGYIERLHDVLSTEPEQDRSTVEPAPRLSGQVSLREVSFRYDPKSPFVVREVNLDIEPGECVAIVGRSGSGKSTLAGLLLGLHTPTEGGVYYDGRKLDELELRSVRRQLGFVPQHPYVFAQSLRENIAMSHPDASIEAVTRAGKRAAIHDDIMAMTMGYDTFVSEGGGSLSGGQRQRIALARALVAEPPLLLLDEATSALDNRTEREVMRALEQMSCARVIIAHRLSTITFADRIVVMDAGRVVDVGSFEELRERCEIFRMLLAAGNEPTPELQTLGAVHE</sequence>
<comment type="subcellular location">
    <subcellularLocation>
        <location evidence="1">Cell membrane</location>
        <topology evidence="1">Multi-pass membrane protein</topology>
    </subcellularLocation>
</comment>
<feature type="domain" description="Peptidase C39" evidence="12">
    <location>
        <begin position="38"/>
        <end position="157"/>
    </location>
</feature>
<evidence type="ECO:0000256" key="2">
    <source>
        <dbReference type="ARBA" id="ARBA00022448"/>
    </source>
</evidence>
<dbReference type="InterPro" id="IPR011527">
    <property type="entry name" value="ABC1_TM_dom"/>
</dbReference>
<dbReference type="PROSITE" id="PS50990">
    <property type="entry name" value="PEPTIDASE_C39"/>
    <property type="match status" value="1"/>
</dbReference>
<dbReference type="GO" id="GO:0140359">
    <property type="term" value="F:ABC-type transporter activity"/>
    <property type="evidence" value="ECO:0007669"/>
    <property type="project" value="InterPro"/>
</dbReference>
<dbReference type="AlphaFoldDB" id="A0A2S9YGJ9"/>
<evidence type="ECO:0000313" key="14">
    <source>
        <dbReference type="Proteomes" id="UP000237968"/>
    </source>
</evidence>
<dbReference type="InterPro" id="IPR036640">
    <property type="entry name" value="ABC1_TM_sf"/>
</dbReference>
<dbReference type="Pfam" id="PF00005">
    <property type="entry name" value="ABC_tran"/>
    <property type="match status" value="1"/>
</dbReference>
<evidence type="ECO:0000256" key="1">
    <source>
        <dbReference type="ARBA" id="ARBA00004651"/>
    </source>
</evidence>
<feature type="transmembrane region" description="Helical" evidence="9">
    <location>
        <begin position="223"/>
        <end position="243"/>
    </location>
</feature>
<evidence type="ECO:0000256" key="8">
    <source>
        <dbReference type="ARBA" id="ARBA00023136"/>
    </source>
</evidence>
<dbReference type="PROSITE" id="PS00211">
    <property type="entry name" value="ABC_TRANSPORTER_1"/>
    <property type="match status" value="1"/>
</dbReference>
<dbReference type="GO" id="GO:0034040">
    <property type="term" value="F:ATPase-coupled lipid transmembrane transporter activity"/>
    <property type="evidence" value="ECO:0007669"/>
    <property type="project" value="TreeGrafter"/>
</dbReference>
<keyword evidence="2" id="KW-0813">Transport</keyword>
<keyword evidence="7 9" id="KW-1133">Transmembrane helix</keyword>
<dbReference type="GO" id="GO:0005524">
    <property type="term" value="F:ATP binding"/>
    <property type="evidence" value="ECO:0007669"/>
    <property type="project" value="UniProtKB-KW"/>
</dbReference>
<feature type="domain" description="ABC transporter" evidence="10">
    <location>
        <begin position="502"/>
        <end position="735"/>
    </location>
</feature>
<evidence type="ECO:0000256" key="3">
    <source>
        <dbReference type="ARBA" id="ARBA00022475"/>
    </source>
</evidence>
<evidence type="ECO:0000256" key="6">
    <source>
        <dbReference type="ARBA" id="ARBA00022840"/>
    </source>
</evidence>
<feature type="transmembrane region" description="Helical" evidence="9">
    <location>
        <begin position="190"/>
        <end position="211"/>
    </location>
</feature>
<dbReference type="InterPro" id="IPR039421">
    <property type="entry name" value="Type_1_exporter"/>
</dbReference>
<dbReference type="EC" id="3.4.22.-" evidence="13"/>
<evidence type="ECO:0000259" key="10">
    <source>
        <dbReference type="PROSITE" id="PS50893"/>
    </source>
</evidence>
<evidence type="ECO:0000259" key="12">
    <source>
        <dbReference type="PROSITE" id="PS50990"/>
    </source>
</evidence>
<dbReference type="SUPFAM" id="SSF52540">
    <property type="entry name" value="P-loop containing nucleoside triphosphate hydrolases"/>
    <property type="match status" value="1"/>
</dbReference>
<dbReference type="EMBL" id="PVNK01000049">
    <property type="protein sequence ID" value="PRQ04234.1"/>
    <property type="molecule type" value="Genomic_DNA"/>
</dbReference>
<feature type="transmembrane region" description="Helical" evidence="9">
    <location>
        <begin position="303"/>
        <end position="322"/>
    </location>
</feature>
<keyword evidence="5" id="KW-0547">Nucleotide-binding</keyword>
<keyword evidence="14" id="KW-1185">Reference proteome</keyword>
<dbReference type="PROSITE" id="PS50929">
    <property type="entry name" value="ABC_TM1F"/>
    <property type="match status" value="1"/>
</dbReference>
<dbReference type="GO" id="GO:0008233">
    <property type="term" value="F:peptidase activity"/>
    <property type="evidence" value="ECO:0007669"/>
    <property type="project" value="InterPro"/>
</dbReference>
<protein>
    <submittedName>
        <fullName evidence="13">Lactococcin-G-processing and transport ATP-binding protein LagD</fullName>
        <ecNumber evidence="13">3.4.22.-</ecNumber>
    </submittedName>
</protein>
<dbReference type="SMART" id="SM00382">
    <property type="entry name" value="AAA"/>
    <property type="match status" value="1"/>
</dbReference>
<dbReference type="GO" id="GO:0006508">
    <property type="term" value="P:proteolysis"/>
    <property type="evidence" value="ECO:0007669"/>
    <property type="project" value="InterPro"/>
</dbReference>
<keyword evidence="13" id="KW-0378">Hydrolase</keyword>
<gene>
    <name evidence="13" type="primary">lagD_1</name>
    <name evidence="13" type="ORF">ENSA5_09570</name>
</gene>
<dbReference type="OrthoDB" id="9760168at2"/>
<evidence type="ECO:0000256" key="5">
    <source>
        <dbReference type="ARBA" id="ARBA00022741"/>
    </source>
</evidence>
<dbReference type="InterPro" id="IPR003439">
    <property type="entry name" value="ABC_transporter-like_ATP-bd"/>
</dbReference>
<organism evidence="13 14">
    <name type="scientific">Enhygromyxa salina</name>
    <dbReference type="NCBI Taxonomy" id="215803"/>
    <lineage>
        <taxon>Bacteria</taxon>
        <taxon>Pseudomonadati</taxon>
        <taxon>Myxococcota</taxon>
        <taxon>Polyangia</taxon>
        <taxon>Nannocystales</taxon>
        <taxon>Nannocystaceae</taxon>
        <taxon>Enhygromyxa</taxon>
    </lineage>
</organism>
<dbReference type="PROSITE" id="PS50893">
    <property type="entry name" value="ABC_TRANSPORTER_2"/>
    <property type="match status" value="1"/>
</dbReference>
<proteinExistence type="predicted"/>
<dbReference type="InterPro" id="IPR017871">
    <property type="entry name" value="ABC_transporter-like_CS"/>
</dbReference>
<feature type="transmembrane region" description="Helical" evidence="9">
    <location>
        <begin position="412"/>
        <end position="434"/>
    </location>
</feature>
<dbReference type="CDD" id="cd18779">
    <property type="entry name" value="ABC_6TM_T1SS_like"/>
    <property type="match status" value="1"/>
</dbReference>
<dbReference type="InterPro" id="IPR003593">
    <property type="entry name" value="AAA+_ATPase"/>
</dbReference>